<keyword evidence="5" id="KW-1185">Reference proteome</keyword>
<organism evidence="4 5">
    <name type="scientific">Zhongshania guokunii</name>
    <dbReference type="NCBI Taxonomy" id="641783"/>
    <lineage>
        <taxon>Bacteria</taxon>
        <taxon>Pseudomonadati</taxon>
        <taxon>Pseudomonadota</taxon>
        <taxon>Gammaproteobacteria</taxon>
        <taxon>Cellvibrionales</taxon>
        <taxon>Spongiibacteraceae</taxon>
        <taxon>Zhongshania</taxon>
    </lineage>
</organism>
<dbReference type="Gene3D" id="1.20.120.1600">
    <property type="match status" value="1"/>
</dbReference>
<dbReference type="SFLD" id="SFLDS00003">
    <property type="entry name" value="Haloacid_Dehalogenase"/>
    <property type="match status" value="1"/>
</dbReference>
<dbReference type="SFLD" id="SFLDG01129">
    <property type="entry name" value="C1.5:_HAD__Beta-PGM__Phosphata"/>
    <property type="match status" value="1"/>
</dbReference>
<gene>
    <name evidence="4" type="ORF">AB4876_03065</name>
</gene>
<proteinExistence type="predicted"/>
<evidence type="ECO:0000256" key="1">
    <source>
        <dbReference type="ARBA" id="ARBA00001946"/>
    </source>
</evidence>
<dbReference type="GO" id="GO:0016787">
    <property type="term" value="F:hydrolase activity"/>
    <property type="evidence" value="ECO:0007669"/>
    <property type="project" value="UniProtKB-KW"/>
</dbReference>
<evidence type="ECO:0000256" key="2">
    <source>
        <dbReference type="ARBA" id="ARBA00022801"/>
    </source>
</evidence>
<dbReference type="Proteomes" id="UP001557485">
    <property type="component" value="Unassembled WGS sequence"/>
</dbReference>
<dbReference type="PANTHER" id="PTHR46470">
    <property type="entry name" value="N-ACYLNEURAMINATE-9-PHOSPHATASE"/>
    <property type="match status" value="1"/>
</dbReference>
<dbReference type="SUPFAM" id="SSF56784">
    <property type="entry name" value="HAD-like"/>
    <property type="match status" value="1"/>
</dbReference>
<name>A0ABV3U3V7_9GAMM</name>
<evidence type="ECO:0000256" key="3">
    <source>
        <dbReference type="ARBA" id="ARBA00022842"/>
    </source>
</evidence>
<dbReference type="NCBIfam" id="TIGR01549">
    <property type="entry name" value="HAD-SF-IA-v1"/>
    <property type="match status" value="1"/>
</dbReference>
<reference evidence="4 5" key="1">
    <citation type="journal article" date="2011" name="Int. J. Syst. Evol. Microbiol.">
        <title>Zhongshania antarctica gen. nov., sp. nov. and Zhongshania guokunii sp. nov., gammaproteobacteria respectively isolated from coastal attached (fast) ice and surface seawater of the Antarctic.</title>
        <authorList>
            <person name="Li H.J."/>
            <person name="Zhang X.Y."/>
            <person name="Chen C.X."/>
            <person name="Zhang Y.J."/>
            <person name="Gao Z.M."/>
            <person name="Yu Y."/>
            <person name="Chen X.L."/>
            <person name="Chen B."/>
            <person name="Zhang Y.Z."/>
        </authorList>
    </citation>
    <scope>NUCLEOTIDE SEQUENCE [LARGE SCALE GENOMIC DNA]</scope>
    <source>
        <strain evidence="4 5">ZS6-22T</strain>
    </source>
</reference>
<dbReference type="InterPro" id="IPR051400">
    <property type="entry name" value="HAD-like_hydrolase"/>
</dbReference>
<keyword evidence="2 4" id="KW-0378">Hydrolase</keyword>
<comment type="cofactor">
    <cofactor evidence="1">
        <name>Mg(2+)</name>
        <dbReference type="ChEBI" id="CHEBI:18420"/>
    </cofactor>
</comment>
<sequence>MSTIKLLSFDLDDTLWLSAPTIHKAEQAFYQHLQLHAPALVAKFSPEALREHRLKYLRAQPNLRHHISQWRTDSLRQALIESGYGKQSSEMASAAFAVFIAARQQVLLLEHCTTVLQELSKNYVLISLTNGNADLSNLAISNHFSASYRAEELGAAKPAAPLFLEALKHAGCRPEEGIHIGDNINDDIFGAKEVGMHAIQARFAADAPPPHPLADQHFNDWRELPALIRQLEAKLKTS</sequence>
<dbReference type="EMBL" id="JBFRYA010000002">
    <property type="protein sequence ID" value="MEX1667873.1"/>
    <property type="molecule type" value="Genomic_DNA"/>
</dbReference>
<accession>A0ABV3U3V7</accession>
<dbReference type="Gene3D" id="3.40.50.1000">
    <property type="entry name" value="HAD superfamily/HAD-like"/>
    <property type="match status" value="1"/>
</dbReference>
<dbReference type="InterPro" id="IPR023214">
    <property type="entry name" value="HAD_sf"/>
</dbReference>
<dbReference type="RefSeq" id="WP_368380179.1">
    <property type="nucleotide sequence ID" value="NZ_JBFRYA010000002.1"/>
</dbReference>
<dbReference type="InterPro" id="IPR036412">
    <property type="entry name" value="HAD-like_sf"/>
</dbReference>
<protein>
    <submittedName>
        <fullName evidence="4">HAD family hydrolase</fullName>
        <ecNumber evidence="4">3.1.3.-</ecNumber>
    </submittedName>
</protein>
<keyword evidence="3" id="KW-0460">Magnesium</keyword>
<evidence type="ECO:0000313" key="4">
    <source>
        <dbReference type="EMBL" id="MEX1667873.1"/>
    </source>
</evidence>
<comment type="caution">
    <text evidence="4">The sequence shown here is derived from an EMBL/GenBank/DDBJ whole genome shotgun (WGS) entry which is preliminary data.</text>
</comment>
<evidence type="ECO:0000313" key="5">
    <source>
        <dbReference type="Proteomes" id="UP001557485"/>
    </source>
</evidence>
<dbReference type="InterPro" id="IPR006439">
    <property type="entry name" value="HAD-SF_hydro_IA"/>
</dbReference>
<dbReference type="Pfam" id="PF00702">
    <property type="entry name" value="Hydrolase"/>
    <property type="match status" value="1"/>
</dbReference>
<dbReference type="EC" id="3.1.3.-" evidence="4"/>
<dbReference type="PANTHER" id="PTHR46470:SF4">
    <property type="entry name" value="5-AMINO-6-(5-PHOSPHO-D-RIBITYLAMINO)URACIL PHOSPHATASE YIGB"/>
    <property type="match status" value="1"/>
</dbReference>